<feature type="region of interest" description="Disordered" evidence="3">
    <location>
        <begin position="37"/>
        <end position="63"/>
    </location>
</feature>
<dbReference type="AlphaFoldDB" id="A0A382E1Z4"/>
<dbReference type="PANTHER" id="PTHR44858">
    <property type="entry name" value="TETRATRICOPEPTIDE REPEAT PROTEIN 6"/>
    <property type="match status" value="1"/>
</dbReference>
<dbReference type="SMART" id="SM00028">
    <property type="entry name" value="TPR"/>
    <property type="match status" value="3"/>
</dbReference>
<keyword evidence="4" id="KW-0812">Transmembrane</keyword>
<keyword evidence="4" id="KW-1133">Transmembrane helix</keyword>
<protein>
    <submittedName>
        <fullName evidence="5">Uncharacterized protein</fullName>
    </submittedName>
</protein>
<dbReference type="InterPro" id="IPR011990">
    <property type="entry name" value="TPR-like_helical_dom_sf"/>
</dbReference>
<dbReference type="PANTHER" id="PTHR44858:SF1">
    <property type="entry name" value="UDP-N-ACETYLGLUCOSAMINE--PEPTIDE N-ACETYLGLUCOSAMINYLTRANSFERASE SPINDLY-RELATED"/>
    <property type="match status" value="1"/>
</dbReference>
<dbReference type="InterPro" id="IPR019734">
    <property type="entry name" value="TPR_rpt"/>
</dbReference>
<organism evidence="5">
    <name type="scientific">marine metagenome</name>
    <dbReference type="NCBI Taxonomy" id="408172"/>
    <lineage>
        <taxon>unclassified sequences</taxon>
        <taxon>metagenomes</taxon>
        <taxon>ecological metagenomes</taxon>
    </lineage>
</organism>
<keyword evidence="2" id="KW-0802">TPR repeat</keyword>
<dbReference type="PROSITE" id="PS50005">
    <property type="entry name" value="TPR"/>
    <property type="match status" value="1"/>
</dbReference>
<evidence type="ECO:0000256" key="3">
    <source>
        <dbReference type="SAM" id="MobiDB-lite"/>
    </source>
</evidence>
<reference evidence="5" key="1">
    <citation type="submission" date="2018-05" db="EMBL/GenBank/DDBJ databases">
        <authorList>
            <person name="Lanie J.A."/>
            <person name="Ng W.-L."/>
            <person name="Kazmierczak K.M."/>
            <person name="Andrzejewski T.M."/>
            <person name="Davidsen T.M."/>
            <person name="Wayne K.J."/>
            <person name="Tettelin H."/>
            <person name="Glass J.I."/>
            <person name="Rusch D."/>
            <person name="Podicherti R."/>
            <person name="Tsui H.-C.T."/>
            <person name="Winkler M.E."/>
        </authorList>
    </citation>
    <scope>NUCLEOTIDE SEQUENCE</scope>
</reference>
<dbReference type="NCBIfam" id="NF047558">
    <property type="entry name" value="TPR_END_plus"/>
    <property type="match status" value="1"/>
</dbReference>
<dbReference type="Gene3D" id="1.25.40.10">
    <property type="entry name" value="Tetratricopeptide repeat domain"/>
    <property type="match status" value="1"/>
</dbReference>
<keyword evidence="4" id="KW-0472">Membrane</keyword>
<dbReference type="EMBL" id="UINC01041965">
    <property type="protein sequence ID" value="SVB43953.1"/>
    <property type="molecule type" value="Genomic_DNA"/>
</dbReference>
<accession>A0A382E1Z4</accession>
<keyword evidence="1" id="KW-0677">Repeat</keyword>
<dbReference type="SUPFAM" id="SSF48452">
    <property type="entry name" value="TPR-like"/>
    <property type="match status" value="1"/>
</dbReference>
<dbReference type="InterPro" id="IPR050498">
    <property type="entry name" value="Ycf3"/>
</dbReference>
<name>A0A382E1Z4_9ZZZZ</name>
<dbReference type="Pfam" id="PF14559">
    <property type="entry name" value="TPR_19"/>
    <property type="match status" value="1"/>
</dbReference>
<feature type="compositionally biased region" description="Basic and acidic residues" evidence="3">
    <location>
        <begin position="52"/>
        <end position="63"/>
    </location>
</feature>
<evidence type="ECO:0000256" key="2">
    <source>
        <dbReference type="ARBA" id="ARBA00022803"/>
    </source>
</evidence>
<evidence type="ECO:0000313" key="5">
    <source>
        <dbReference type="EMBL" id="SVB43953.1"/>
    </source>
</evidence>
<evidence type="ECO:0000256" key="4">
    <source>
        <dbReference type="SAM" id="Phobius"/>
    </source>
</evidence>
<sequence>MNIPNKFLKLMPLLLIIGSIIFITTDQMGFYLKQSEKPTSANGKSNKGLIHAHNEEKTDHKSPEAQKRMGVYHYNEGNKLLKQNKTEEAIKNYNMALHHNNRFEEAYINLSTAYLNKKNFKLSLKTLNTLESINPNHPLLHYNFSCYYALLGNIPKGIDSLKKAIANGFKNHQILETDPDIENLRQNPRFKELQSLLLAKNA</sequence>
<gene>
    <name evidence="5" type="ORF">METZ01_LOCUS196807</name>
</gene>
<evidence type="ECO:0000256" key="1">
    <source>
        <dbReference type="ARBA" id="ARBA00022737"/>
    </source>
</evidence>
<feature type="transmembrane region" description="Helical" evidence="4">
    <location>
        <begin position="12"/>
        <end position="32"/>
    </location>
</feature>
<proteinExistence type="predicted"/>